<dbReference type="PANTHER" id="PTHR43711">
    <property type="entry name" value="TWO-COMPONENT HISTIDINE KINASE"/>
    <property type="match status" value="1"/>
</dbReference>
<comment type="catalytic activity">
    <reaction evidence="1">
        <text>ATP + protein L-histidine = ADP + protein N-phospho-L-histidine.</text>
        <dbReference type="EC" id="2.7.13.3"/>
    </reaction>
</comment>
<dbReference type="PRINTS" id="PR00344">
    <property type="entry name" value="BCTRLSENSOR"/>
</dbReference>
<keyword evidence="3" id="KW-0597">Phosphoprotein</keyword>
<evidence type="ECO:0000256" key="1">
    <source>
        <dbReference type="ARBA" id="ARBA00000085"/>
    </source>
</evidence>
<dbReference type="InterPro" id="IPR036890">
    <property type="entry name" value="HATPase_C_sf"/>
</dbReference>
<evidence type="ECO:0000256" key="6">
    <source>
        <dbReference type="ARBA" id="ARBA00023012"/>
    </source>
</evidence>
<dbReference type="InterPro" id="IPR050736">
    <property type="entry name" value="Sensor_HK_Regulatory"/>
</dbReference>
<dbReference type="InterPro" id="IPR003594">
    <property type="entry name" value="HATPase_dom"/>
</dbReference>
<reference evidence="8 9" key="1">
    <citation type="journal article" date="2016" name="Nat. Commun.">
        <title>Thousands of microbial genomes shed light on interconnected biogeochemical processes in an aquifer system.</title>
        <authorList>
            <person name="Anantharaman K."/>
            <person name="Brown C.T."/>
            <person name="Hug L.A."/>
            <person name="Sharon I."/>
            <person name="Castelle C.J."/>
            <person name="Probst A.J."/>
            <person name="Thomas B.C."/>
            <person name="Singh A."/>
            <person name="Wilkins M.J."/>
            <person name="Karaoz U."/>
            <person name="Brodie E.L."/>
            <person name="Williams K.H."/>
            <person name="Hubbard S.S."/>
            <person name="Banfield J.F."/>
        </authorList>
    </citation>
    <scope>NUCLEOTIDE SEQUENCE [LARGE SCALE GENOMIC DNA]</scope>
    <source>
        <strain evidence="9">RIFCSPLOWO2_12_FULL_64_10</strain>
    </source>
</reference>
<proteinExistence type="predicted"/>
<dbReference type="InterPro" id="IPR036097">
    <property type="entry name" value="HisK_dim/P_sf"/>
</dbReference>
<dbReference type="GO" id="GO:0000155">
    <property type="term" value="F:phosphorelay sensor kinase activity"/>
    <property type="evidence" value="ECO:0007669"/>
    <property type="project" value="InterPro"/>
</dbReference>
<evidence type="ECO:0000256" key="3">
    <source>
        <dbReference type="ARBA" id="ARBA00022553"/>
    </source>
</evidence>
<dbReference type="Gene3D" id="3.30.565.10">
    <property type="entry name" value="Histidine kinase-like ATPase, C-terminal domain"/>
    <property type="match status" value="1"/>
</dbReference>
<dbReference type="SUPFAM" id="SSF55874">
    <property type="entry name" value="ATPase domain of HSP90 chaperone/DNA topoisomerase II/histidine kinase"/>
    <property type="match status" value="1"/>
</dbReference>
<dbReference type="EMBL" id="MFKF01000060">
    <property type="protein sequence ID" value="OGG55787.1"/>
    <property type="molecule type" value="Genomic_DNA"/>
</dbReference>
<evidence type="ECO:0000259" key="7">
    <source>
        <dbReference type="PROSITE" id="PS50109"/>
    </source>
</evidence>
<organism evidence="8 9">
    <name type="scientific">Handelsmanbacteria sp. (strain RIFCSPLOWO2_12_FULL_64_10)</name>
    <dbReference type="NCBI Taxonomy" id="1817868"/>
    <lineage>
        <taxon>Bacteria</taxon>
        <taxon>Candidatus Handelsmaniibacteriota</taxon>
    </lineage>
</organism>
<dbReference type="InterPro" id="IPR005467">
    <property type="entry name" value="His_kinase_dom"/>
</dbReference>
<gene>
    <name evidence="8" type="ORF">A3F84_04340</name>
</gene>
<dbReference type="Pfam" id="PF00512">
    <property type="entry name" value="HisKA"/>
    <property type="match status" value="1"/>
</dbReference>
<evidence type="ECO:0000313" key="9">
    <source>
        <dbReference type="Proteomes" id="UP000178606"/>
    </source>
</evidence>
<dbReference type="SMART" id="SM00387">
    <property type="entry name" value="HATPase_c"/>
    <property type="match status" value="1"/>
</dbReference>
<dbReference type="Pfam" id="PF02518">
    <property type="entry name" value="HATPase_c"/>
    <property type="match status" value="1"/>
</dbReference>
<evidence type="ECO:0000256" key="5">
    <source>
        <dbReference type="ARBA" id="ARBA00022777"/>
    </source>
</evidence>
<dbReference type="InterPro" id="IPR003661">
    <property type="entry name" value="HisK_dim/P_dom"/>
</dbReference>
<sequence>MDSELLRRAIGYAIERKRVEVERLNLLAREREARAAAEGALRTRDQVLSTVSHDLRTPIAAIGLYARALQASRHQADVVDVHAQRISKAARDGLEMIQELLDVARLGMGQEIDLELRRLDLSALVREAVIEQQQNAPEHLMRSAGDAAIWGIWDRARVKRVVANLLSNATKYSPAGSQVWISVSREAAAKEPLAVLSVRDEGLGIPEADVPRIFDWYHRAGNVGNRKGTGIGLSGSLRIVQLHGGSIEVETREGAGSTFTVRLPIRE</sequence>
<dbReference type="CDD" id="cd00075">
    <property type="entry name" value="HATPase"/>
    <property type="match status" value="1"/>
</dbReference>
<keyword evidence="6" id="KW-0902">Two-component regulatory system</keyword>
<feature type="domain" description="Histidine kinase" evidence="7">
    <location>
        <begin position="50"/>
        <end position="267"/>
    </location>
</feature>
<evidence type="ECO:0000256" key="4">
    <source>
        <dbReference type="ARBA" id="ARBA00022679"/>
    </source>
</evidence>
<dbReference type="PROSITE" id="PS50109">
    <property type="entry name" value="HIS_KIN"/>
    <property type="match status" value="1"/>
</dbReference>
<dbReference type="Proteomes" id="UP000178606">
    <property type="component" value="Unassembled WGS sequence"/>
</dbReference>
<name>A0A1F6D350_HANXR</name>
<dbReference type="CDD" id="cd00082">
    <property type="entry name" value="HisKA"/>
    <property type="match status" value="1"/>
</dbReference>
<accession>A0A1F6D350</accession>
<dbReference type="InterPro" id="IPR004358">
    <property type="entry name" value="Sig_transdc_His_kin-like_C"/>
</dbReference>
<dbReference type="AlphaFoldDB" id="A0A1F6D350"/>
<dbReference type="FunFam" id="3.30.565.10:FF:000006">
    <property type="entry name" value="Sensor histidine kinase WalK"/>
    <property type="match status" value="1"/>
</dbReference>
<protein>
    <recommendedName>
        <fullName evidence="2">histidine kinase</fullName>
        <ecNumber evidence="2">2.7.13.3</ecNumber>
    </recommendedName>
</protein>
<dbReference type="SUPFAM" id="SSF47384">
    <property type="entry name" value="Homodimeric domain of signal transducing histidine kinase"/>
    <property type="match status" value="1"/>
</dbReference>
<keyword evidence="5" id="KW-0418">Kinase</keyword>
<dbReference type="Gene3D" id="1.10.287.130">
    <property type="match status" value="1"/>
</dbReference>
<evidence type="ECO:0000313" key="8">
    <source>
        <dbReference type="EMBL" id="OGG55787.1"/>
    </source>
</evidence>
<keyword evidence="4" id="KW-0808">Transferase</keyword>
<evidence type="ECO:0000256" key="2">
    <source>
        <dbReference type="ARBA" id="ARBA00012438"/>
    </source>
</evidence>
<dbReference type="EC" id="2.7.13.3" evidence="2"/>
<comment type="caution">
    <text evidence="8">The sequence shown here is derived from an EMBL/GenBank/DDBJ whole genome shotgun (WGS) entry which is preliminary data.</text>
</comment>
<dbReference type="SMART" id="SM00388">
    <property type="entry name" value="HisKA"/>
    <property type="match status" value="1"/>
</dbReference>
<dbReference type="PANTHER" id="PTHR43711:SF31">
    <property type="entry name" value="HISTIDINE KINASE"/>
    <property type="match status" value="1"/>
</dbReference>